<feature type="transmembrane region" description="Helical" evidence="1">
    <location>
        <begin position="111"/>
        <end position="128"/>
    </location>
</feature>
<feature type="transmembrane region" description="Helical" evidence="1">
    <location>
        <begin position="273"/>
        <end position="290"/>
    </location>
</feature>
<feature type="transmembrane region" description="Helical" evidence="1">
    <location>
        <begin position="85"/>
        <end position="105"/>
    </location>
</feature>
<keyword evidence="1" id="KW-0472">Membrane</keyword>
<dbReference type="SMART" id="SM00228">
    <property type="entry name" value="PDZ"/>
    <property type="match status" value="1"/>
</dbReference>
<gene>
    <name evidence="3" type="ORF">C4B60_11565</name>
</gene>
<feature type="transmembrane region" description="Helical" evidence="1">
    <location>
        <begin position="235"/>
        <end position="261"/>
    </location>
</feature>
<feature type="transmembrane region" description="Helical" evidence="1">
    <location>
        <begin position="40"/>
        <end position="64"/>
    </location>
</feature>
<keyword evidence="4" id="KW-1185">Reference proteome</keyword>
<dbReference type="EMBL" id="PREZ01000004">
    <property type="protein sequence ID" value="PPA70215.1"/>
    <property type="molecule type" value="Genomic_DNA"/>
</dbReference>
<sequence length="424" mass="46645">MLNGSFIYIRDFAYTEAGNGNRRVVFDLVNLWIQEAGEGALAMLLNPVLYAAIAAVIIAGVLRVKRERRDLRTGIVSPAVELKSLFGLGILIGIGLSAIILAAGIVISSAWIYIISALMLLGLITWQFRALSPALLIPLAAGGLYALYYFNVTLPSWAPELPEEAGLIGTISIIMGLLLFAEGLLITLNAGKKTSARFIRTPRGLKAGAFFTQRLWLVPLFLLVPMGSLEGLGGWWPVFTFGSFSFSLIAVPFVIGFQLTVVHDLPAPVIRKAGQEVIWLSTLVTVLAIAGYFAPYLFIAAFSVAFIGRIYLALKLRALCRRSGYHFMNKERGVMVVDVIPGTPADKLGIVRGELVSKINGESVRDEREFYKALQKNRVHCKLEVLNHQGEIRFMQRALHEGQHHLLGIIMVEDRMRSYTSDSA</sequence>
<dbReference type="SUPFAM" id="SSF50156">
    <property type="entry name" value="PDZ domain-like"/>
    <property type="match status" value="1"/>
</dbReference>
<reference evidence="3 4" key="1">
    <citation type="submission" date="2018-02" db="EMBL/GenBank/DDBJ databases">
        <title>Jeotgalibacillus proteolyticum sp. nov. a protease producing bacterium isolated from ocean sediments of Laizhou Bay.</title>
        <authorList>
            <person name="Li Y."/>
        </authorList>
    </citation>
    <scope>NUCLEOTIDE SEQUENCE [LARGE SCALE GENOMIC DNA]</scope>
    <source>
        <strain evidence="3 4">22-7</strain>
    </source>
</reference>
<protein>
    <submittedName>
        <fullName evidence="3">PDZ domain-containing protein</fullName>
    </submittedName>
</protein>
<dbReference type="Gene3D" id="2.30.42.10">
    <property type="match status" value="1"/>
</dbReference>
<dbReference type="InterPro" id="IPR001478">
    <property type="entry name" value="PDZ"/>
</dbReference>
<comment type="caution">
    <text evidence="3">The sequence shown here is derived from an EMBL/GenBank/DDBJ whole genome shotgun (WGS) entry which is preliminary data.</text>
</comment>
<keyword evidence="1" id="KW-1133">Transmembrane helix</keyword>
<dbReference type="Pfam" id="PF17820">
    <property type="entry name" value="PDZ_6"/>
    <property type="match status" value="1"/>
</dbReference>
<proteinExistence type="predicted"/>
<feature type="transmembrane region" description="Helical" evidence="1">
    <location>
        <begin position="209"/>
        <end position="229"/>
    </location>
</feature>
<organism evidence="3 4">
    <name type="scientific">Jeotgalibacillus proteolyticus</name>
    <dbReference type="NCBI Taxonomy" id="2082395"/>
    <lineage>
        <taxon>Bacteria</taxon>
        <taxon>Bacillati</taxon>
        <taxon>Bacillota</taxon>
        <taxon>Bacilli</taxon>
        <taxon>Bacillales</taxon>
        <taxon>Caryophanaceae</taxon>
        <taxon>Jeotgalibacillus</taxon>
    </lineage>
</organism>
<evidence type="ECO:0000259" key="2">
    <source>
        <dbReference type="PROSITE" id="PS50106"/>
    </source>
</evidence>
<dbReference type="InterPro" id="IPR036034">
    <property type="entry name" value="PDZ_sf"/>
</dbReference>
<keyword evidence="1" id="KW-0812">Transmembrane</keyword>
<evidence type="ECO:0000256" key="1">
    <source>
        <dbReference type="SAM" id="Phobius"/>
    </source>
</evidence>
<accession>A0A2S5GBB7</accession>
<dbReference type="Proteomes" id="UP000239047">
    <property type="component" value="Unassembled WGS sequence"/>
</dbReference>
<name>A0A2S5GBB7_9BACL</name>
<dbReference type="AlphaFoldDB" id="A0A2S5GBB7"/>
<feature type="domain" description="PDZ" evidence="2">
    <location>
        <begin position="324"/>
        <end position="366"/>
    </location>
</feature>
<dbReference type="InterPro" id="IPR041489">
    <property type="entry name" value="PDZ_6"/>
</dbReference>
<dbReference type="PROSITE" id="PS50106">
    <property type="entry name" value="PDZ"/>
    <property type="match status" value="1"/>
</dbReference>
<feature type="transmembrane region" description="Helical" evidence="1">
    <location>
        <begin position="135"/>
        <end position="154"/>
    </location>
</feature>
<feature type="transmembrane region" description="Helical" evidence="1">
    <location>
        <begin position="166"/>
        <end position="188"/>
    </location>
</feature>
<evidence type="ECO:0000313" key="4">
    <source>
        <dbReference type="Proteomes" id="UP000239047"/>
    </source>
</evidence>
<evidence type="ECO:0000313" key="3">
    <source>
        <dbReference type="EMBL" id="PPA70215.1"/>
    </source>
</evidence>